<evidence type="ECO:0000256" key="2">
    <source>
        <dbReference type="ARBA" id="ARBA00022969"/>
    </source>
</evidence>
<dbReference type="GO" id="GO:0016987">
    <property type="term" value="F:sigma factor activity"/>
    <property type="evidence" value="ECO:0007669"/>
    <property type="project" value="UniProtKB-KW"/>
</dbReference>
<dbReference type="Pfam" id="PF04542">
    <property type="entry name" value="Sigma70_r2"/>
    <property type="match status" value="1"/>
</dbReference>
<protein>
    <recommendedName>
        <fullName evidence="7">RNA polymerase sigma factor</fullName>
    </recommendedName>
</protein>
<dbReference type="NCBIfam" id="TIGR02937">
    <property type="entry name" value="sigma70-ECF"/>
    <property type="match status" value="1"/>
</dbReference>
<dbReference type="PANTHER" id="PTHR30603:SF17">
    <property type="entry name" value="RNA POLYMERASE SIGMA-G FACTOR"/>
    <property type="match status" value="1"/>
</dbReference>
<name>A0A081P966_9BACL</name>
<dbReference type="SUPFAM" id="SSF88659">
    <property type="entry name" value="Sigma3 and sigma4 domains of RNA polymerase sigma factors"/>
    <property type="match status" value="2"/>
</dbReference>
<evidence type="ECO:0000256" key="7">
    <source>
        <dbReference type="RuleBase" id="RU362124"/>
    </source>
</evidence>
<dbReference type="InterPro" id="IPR014284">
    <property type="entry name" value="RNA_pol_sigma-70_dom"/>
</dbReference>
<gene>
    <name evidence="10" type="ORF">ET33_25530</name>
</gene>
<keyword evidence="11" id="KW-1185">Reference proteome</keyword>
<comment type="caution">
    <text evidence="10">The sequence shown here is derived from an EMBL/GenBank/DDBJ whole genome shotgun (WGS) entry which is preliminary data.</text>
</comment>
<evidence type="ECO:0000256" key="4">
    <source>
        <dbReference type="ARBA" id="ARBA00023082"/>
    </source>
</evidence>
<dbReference type="FunFam" id="1.20.120.1810:FF:000002">
    <property type="entry name" value="RNA polymerase sigma factor"/>
    <property type="match status" value="1"/>
</dbReference>
<dbReference type="Gene3D" id="1.10.10.10">
    <property type="entry name" value="Winged helix-like DNA-binding domain superfamily/Winged helix DNA-binding domain"/>
    <property type="match status" value="2"/>
</dbReference>
<dbReference type="AlphaFoldDB" id="A0A081P966"/>
<dbReference type="PANTHER" id="PTHR30603">
    <property type="entry name" value="RNA POLYMERASE SIGMA FACTOR RPO"/>
    <property type="match status" value="1"/>
</dbReference>
<dbReference type="EMBL" id="JNVM01000004">
    <property type="protein sequence ID" value="KEQ27239.1"/>
    <property type="molecule type" value="Genomic_DNA"/>
</dbReference>
<dbReference type="InterPro" id="IPR007627">
    <property type="entry name" value="RNA_pol_sigma70_r2"/>
</dbReference>
<dbReference type="InterPro" id="IPR013325">
    <property type="entry name" value="RNA_pol_sigma_r2"/>
</dbReference>
<dbReference type="CDD" id="cd06171">
    <property type="entry name" value="Sigma70_r4"/>
    <property type="match status" value="1"/>
</dbReference>
<dbReference type="PIRSF" id="PIRSF000770">
    <property type="entry name" value="RNA_pol_sigma-SigE/K"/>
    <property type="match status" value="1"/>
</dbReference>
<dbReference type="InterPro" id="IPR000943">
    <property type="entry name" value="RNA_pol_sigma70"/>
</dbReference>
<comment type="similarity">
    <text evidence="1 7">Belongs to the sigma-70 factor family.</text>
</comment>
<dbReference type="eggNOG" id="COG1191">
    <property type="taxonomic scope" value="Bacteria"/>
</dbReference>
<dbReference type="NCBIfam" id="TIGR02850">
    <property type="entry name" value="spore_sigG"/>
    <property type="match status" value="1"/>
</dbReference>
<dbReference type="InterPro" id="IPR014322">
    <property type="entry name" value="RNA_pol_sigma-B/F/G"/>
</dbReference>
<evidence type="ECO:0000313" key="11">
    <source>
        <dbReference type="Proteomes" id="UP000028123"/>
    </source>
</evidence>
<dbReference type="OrthoDB" id="9809557at2"/>
<dbReference type="PRINTS" id="PR00046">
    <property type="entry name" value="SIGMA70FCT"/>
</dbReference>
<evidence type="ECO:0000259" key="8">
    <source>
        <dbReference type="PROSITE" id="PS00715"/>
    </source>
</evidence>
<dbReference type="InterPro" id="IPR036388">
    <property type="entry name" value="WH-like_DNA-bd_sf"/>
</dbReference>
<dbReference type="Pfam" id="PF04539">
    <property type="entry name" value="Sigma70_r3"/>
    <property type="match status" value="1"/>
</dbReference>
<keyword evidence="2" id="KW-0749">Sporulation</keyword>
<evidence type="ECO:0000256" key="1">
    <source>
        <dbReference type="ARBA" id="ARBA00007788"/>
    </source>
</evidence>
<dbReference type="InterPro" id="IPR013324">
    <property type="entry name" value="RNA_pol_sigma_r3/r4-like"/>
</dbReference>
<dbReference type="GO" id="GO:0003677">
    <property type="term" value="F:DNA binding"/>
    <property type="evidence" value="ECO:0007669"/>
    <property type="project" value="UniProtKB-KW"/>
</dbReference>
<dbReference type="InterPro" id="IPR014212">
    <property type="entry name" value="RNA_pol_sigma-G"/>
</dbReference>
<dbReference type="Gene3D" id="1.20.120.1810">
    <property type="match status" value="1"/>
</dbReference>
<dbReference type="SUPFAM" id="SSF88946">
    <property type="entry name" value="Sigma2 domain of RNA polymerase sigma factors"/>
    <property type="match status" value="1"/>
</dbReference>
<evidence type="ECO:0000259" key="9">
    <source>
        <dbReference type="PROSITE" id="PS00716"/>
    </source>
</evidence>
<keyword evidence="3 7" id="KW-0805">Transcription regulation</keyword>
<evidence type="ECO:0000256" key="5">
    <source>
        <dbReference type="ARBA" id="ARBA00023125"/>
    </source>
</evidence>
<dbReference type="RefSeq" id="WP_010491950.1">
    <property type="nucleotide sequence ID" value="NZ_BSDJ01000019.1"/>
</dbReference>
<evidence type="ECO:0000256" key="6">
    <source>
        <dbReference type="ARBA" id="ARBA00023163"/>
    </source>
</evidence>
<keyword evidence="4 7" id="KW-0731">Sigma factor</keyword>
<dbReference type="NCBIfam" id="TIGR02980">
    <property type="entry name" value="SigBFG"/>
    <property type="match status" value="1"/>
</dbReference>
<keyword evidence="6 7" id="KW-0804">Transcription</keyword>
<dbReference type="InterPro" id="IPR007630">
    <property type="entry name" value="RNA_pol_sigma70_r4"/>
</dbReference>
<dbReference type="InterPro" id="IPR007624">
    <property type="entry name" value="RNA_pol_sigma70_r3"/>
</dbReference>
<evidence type="ECO:0000313" key="10">
    <source>
        <dbReference type="EMBL" id="KEQ27239.1"/>
    </source>
</evidence>
<organism evidence="10 11">
    <name type="scientific">Paenibacillus tyrfis</name>
    <dbReference type="NCBI Taxonomy" id="1501230"/>
    <lineage>
        <taxon>Bacteria</taxon>
        <taxon>Bacillati</taxon>
        <taxon>Bacillota</taxon>
        <taxon>Bacilli</taxon>
        <taxon>Bacillales</taxon>
        <taxon>Paenibacillaceae</taxon>
        <taxon>Paenibacillus</taxon>
    </lineage>
</organism>
<accession>A0A081P966</accession>
<feature type="domain" description="RNA polymerase sigma-70" evidence="8">
    <location>
        <begin position="67"/>
        <end position="80"/>
    </location>
</feature>
<dbReference type="GO" id="GO:0030435">
    <property type="term" value="P:sporulation resulting in formation of a cellular spore"/>
    <property type="evidence" value="ECO:0007669"/>
    <property type="project" value="UniProtKB-KW"/>
</dbReference>
<dbReference type="Proteomes" id="UP000028123">
    <property type="component" value="Unassembled WGS sequence"/>
</dbReference>
<proteinExistence type="inferred from homology"/>
<dbReference type="InterPro" id="IPR050239">
    <property type="entry name" value="Sigma-70_RNA_pol_init_factors"/>
</dbReference>
<dbReference type="PROSITE" id="PS00715">
    <property type="entry name" value="SIGMA70_1"/>
    <property type="match status" value="1"/>
</dbReference>
<evidence type="ECO:0000256" key="3">
    <source>
        <dbReference type="ARBA" id="ARBA00023015"/>
    </source>
</evidence>
<comment type="function">
    <text evidence="7">Sigma factors are initiation factors that promote the attachment of RNA polymerase to specific initiation sites and are then released.</text>
</comment>
<dbReference type="GO" id="GO:0006352">
    <property type="term" value="P:DNA-templated transcription initiation"/>
    <property type="evidence" value="ECO:0007669"/>
    <property type="project" value="InterPro"/>
</dbReference>
<dbReference type="PROSITE" id="PS00716">
    <property type="entry name" value="SIGMA70_2"/>
    <property type="match status" value="1"/>
</dbReference>
<keyword evidence="5 7" id="KW-0238">DNA-binding</keyword>
<reference evidence="10 11" key="1">
    <citation type="submission" date="2014-06" db="EMBL/GenBank/DDBJ databases">
        <title>Draft genome sequence of Paenibacillus sp. MSt1.</title>
        <authorList>
            <person name="Aw Y.K."/>
            <person name="Ong K.S."/>
            <person name="Gan H.M."/>
            <person name="Lee S.M."/>
        </authorList>
    </citation>
    <scope>NUCLEOTIDE SEQUENCE [LARGE SCALE GENOMIC DNA]</scope>
    <source>
        <strain evidence="10 11">MSt1</strain>
    </source>
</reference>
<feature type="domain" description="RNA polymerase sigma-70" evidence="9">
    <location>
        <begin position="228"/>
        <end position="254"/>
    </location>
</feature>
<sequence>MTRNKVEICGVDTAKLPVLTNAEMRELFVDLQTNNERSAREKLVNGNLRLVLSVIQRFNNRGEFVDDLFQVGCIGLMKAIDNFDLSQNVKFSTYAVPMIIGEIRRYLRDNNPIRVSRSLRDIAYKALQVRDQLTNQNSREPTIYEISEALGVPKEDVVFALDAIQDPVSLFEPIYHDGGDPIYVMDQISDDRNKDVSWIEGIALREAMRKLNDREKMILSMRFFDGKTQMEVADEIGISQAQVSRLEKSAISQMQKHVKN</sequence>
<dbReference type="NCBIfam" id="NF006071">
    <property type="entry name" value="PRK08215.1"/>
    <property type="match status" value="1"/>
</dbReference>
<dbReference type="Pfam" id="PF04545">
    <property type="entry name" value="Sigma70_r4"/>
    <property type="match status" value="1"/>
</dbReference>